<proteinExistence type="predicted"/>
<organism evidence="1 2">
    <name type="scientific">Beta vulgaris subsp. vulgaris</name>
    <name type="common">Beet</name>
    <dbReference type="NCBI Taxonomy" id="3555"/>
    <lineage>
        <taxon>Eukaryota</taxon>
        <taxon>Viridiplantae</taxon>
        <taxon>Streptophyta</taxon>
        <taxon>Embryophyta</taxon>
        <taxon>Tracheophyta</taxon>
        <taxon>Spermatophyta</taxon>
        <taxon>Magnoliopsida</taxon>
        <taxon>eudicotyledons</taxon>
        <taxon>Gunneridae</taxon>
        <taxon>Pentapetalae</taxon>
        <taxon>Caryophyllales</taxon>
        <taxon>Chenopodiaceae</taxon>
        <taxon>Betoideae</taxon>
        <taxon>Beta</taxon>
    </lineage>
</organism>
<evidence type="ECO:0000313" key="1">
    <source>
        <dbReference type="EMBL" id="KMS64933.1"/>
    </source>
</evidence>
<name>A0A0J7YP74_BETVV</name>
<accession>A0A0J7YP74</accession>
<sequence>QSATDPKTGMIDMDTFITGMSSSMRQEIAKQAATLSTVVDQLPSSTIRGVHLLRKFNEALPADAENLQWNEFKRVVDFLADQGNIRIRERRLGDNCEIRRLG</sequence>
<protein>
    <submittedName>
        <fullName evidence="1">Uncharacterized protein</fullName>
    </submittedName>
</protein>
<feature type="non-terminal residue" evidence="1">
    <location>
        <position position="1"/>
    </location>
</feature>
<gene>
    <name evidence="1" type="ORF">BVRB_041140</name>
</gene>
<keyword evidence="2" id="KW-1185">Reference proteome</keyword>
<dbReference type="Gramene" id="KMS64933">
    <property type="protein sequence ID" value="KMS64933"/>
    <property type="gene ID" value="BVRB_041140"/>
</dbReference>
<reference evidence="1 2" key="1">
    <citation type="journal article" date="2014" name="Nature">
        <title>The genome of the recently domesticated crop plant sugar beet (Beta vulgaris).</title>
        <authorList>
            <person name="Dohm J.C."/>
            <person name="Minoche A.E."/>
            <person name="Holtgrawe D."/>
            <person name="Capella-Gutierrez S."/>
            <person name="Zakrzewski F."/>
            <person name="Tafer H."/>
            <person name="Rupp O."/>
            <person name="Sorensen T.R."/>
            <person name="Stracke R."/>
            <person name="Reinhardt R."/>
            <person name="Goesmann A."/>
            <person name="Kraft T."/>
            <person name="Schulz B."/>
            <person name="Stadler P.F."/>
            <person name="Schmidt T."/>
            <person name="Gabaldon T."/>
            <person name="Lehrach H."/>
            <person name="Weisshaar B."/>
            <person name="Himmelbauer H."/>
        </authorList>
    </citation>
    <scope>NUCLEOTIDE SEQUENCE [LARGE SCALE GENOMIC DNA]</scope>
    <source>
        <tissue evidence="1">Taproot</tissue>
    </source>
</reference>
<dbReference type="Proteomes" id="UP000035740">
    <property type="component" value="Unassembled WGS sequence"/>
</dbReference>
<dbReference type="EMBL" id="KQ118394">
    <property type="protein sequence ID" value="KMS64933.1"/>
    <property type="molecule type" value="Genomic_DNA"/>
</dbReference>
<dbReference type="AlphaFoldDB" id="A0A0J7YP74"/>
<evidence type="ECO:0000313" key="2">
    <source>
        <dbReference type="Proteomes" id="UP000035740"/>
    </source>
</evidence>